<dbReference type="InterPro" id="IPR006650">
    <property type="entry name" value="A/AMP_deam_AS"/>
</dbReference>
<dbReference type="Gene3D" id="3.20.20.140">
    <property type="entry name" value="Metal-dependent hydrolases"/>
    <property type="match status" value="1"/>
</dbReference>
<comment type="similarity">
    <text evidence="3">Belongs to the metallo-dependent hydrolases superfamily. Adenosine and AMP deaminases family.</text>
</comment>
<dbReference type="NCBIfam" id="TIGR01429">
    <property type="entry name" value="AMP_deaminase"/>
    <property type="match status" value="1"/>
</dbReference>
<dbReference type="AlphaFoldDB" id="A0A0G4HGK4"/>
<evidence type="ECO:0000256" key="3">
    <source>
        <dbReference type="ARBA" id="ARBA00006676"/>
    </source>
</evidence>
<dbReference type="PhylomeDB" id="A0A0G4HGK4"/>
<dbReference type="PROSITE" id="PS00485">
    <property type="entry name" value="A_DEAMINASE"/>
    <property type="match status" value="1"/>
</dbReference>
<dbReference type="Gene3D" id="4.10.800.20">
    <property type="match status" value="1"/>
</dbReference>
<dbReference type="FunFam" id="3.20.20.140:FF:000035">
    <property type="entry name" value="Probable amp deaminase"/>
    <property type="match status" value="1"/>
</dbReference>
<dbReference type="GO" id="GO:0003876">
    <property type="term" value="F:AMP deaminase activity"/>
    <property type="evidence" value="ECO:0007669"/>
    <property type="project" value="UniProtKB-EC"/>
</dbReference>
<organism evidence="9">
    <name type="scientific">Chromera velia CCMP2878</name>
    <dbReference type="NCBI Taxonomy" id="1169474"/>
    <lineage>
        <taxon>Eukaryota</taxon>
        <taxon>Sar</taxon>
        <taxon>Alveolata</taxon>
        <taxon>Colpodellida</taxon>
        <taxon>Chromeraceae</taxon>
        <taxon>Chromera</taxon>
    </lineage>
</organism>
<protein>
    <recommendedName>
        <fullName evidence="4">AMP deaminase</fullName>
        <ecNumber evidence="4">3.5.4.6</ecNumber>
    </recommendedName>
</protein>
<feature type="compositionally biased region" description="Basic and acidic residues" evidence="8">
    <location>
        <begin position="830"/>
        <end position="839"/>
    </location>
</feature>
<feature type="compositionally biased region" description="Basic and acidic residues" evidence="8">
    <location>
        <begin position="962"/>
        <end position="978"/>
    </location>
</feature>
<feature type="compositionally biased region" description="Low complexity" evidence="8">
    <location>
        <begin position="887"/>
        <end position="897"/>
    </location>
</feature>
<dbReference type="InterPro" id="IPR032466">
    <property type="entry name" value="Metal_Hydrolase"/>
</dbReference>
<dbReference type="EMBL" id="CDMZ01002630">
    <property type="protein sequence ID" value="CEM43212.1"/>
    <property type="molecule type" value="Genomic_DNA"/>
</dbReference>
<dbReference type="GO" id="GO:0005829">
    <property type="term" value="C:cytosol"/>
    <property type="evidence" value="ECO:0007669"/>
    <property type="project" value="TreeGrafter"/>
</dbReference>
<evidence type="ECO:0000256" key="4">
    <source>
        <dbReference type="ARBA" id="ARBA00012775"/>
    </source>
</evidence>
<dbReference type="SUPFAM" id="SSF51556">
    <property type="entry name" value="Metallo-dependent hydrolases"/>
    <property type="match status" value="1"/>
</dbReference>
<feature type="region of interest" description="Disordered" evidence="8">
    <location>
        <begin position="1074"/>
        <end position="1101"/>
    </location>
</feature>
<feature type="compositionally biased region" description="Basic and acidic residues" evidence="8">
    <location>
        <begin position="1074"/>
        <end position="1094"/>
    </location>
</feature>
<dbReference type="GO" id="GO:0046033">
    <property type="term" value="P:AMP metabolic process"/>
    <property type="evidence" value="ECO:0007669"/>
    <property type="project" value="TreeGrafter"/>
</dbReference>
<gene>
    <name evidence="9" type="ORF">Cvel_1035</name>
</gene>
<comment type="pathway">
    <text evidence="2">Purine metabolism; IMP biosynthesis via salvage pathway; IMP from AMP: step 1/1.</text>
</comment>
<evidence type="ECO:0000256" key="7">
    <source>
        <dbReference type="ARBA" id="ARBA00022833"/>
    </source>
</evidence>
<dbReference type="Pfam" id="PF19326">
    <property type="entry name" value="AMP_deaminase"/>
    <property type="match status" value="1"/>
</dbReference>
<dbReference type="GO" id="GO:0046872">
    <property type="term" value="F:metal ion binding"/>
    <property type="evidence" value="ECO:0007669"/>
    <property type="project" value="UniProtKB-KW"/>
</dbReference>
<name>A0A0G4HGK4_9ALVE</name>
<feature type="region of interest" description="Disordered" evidence="8">
    <location>
        <begin position="1"/>
        <end position="21"/>
    </location>
</feature>
<evidence type="ECO:0000256" key="6">
    <source>
        <dbReference type="ARBA" id="ARBA00022801"/>
    </source>
</evidence>
<comment type="cofactor">
    <cofactor evidence="1">
        <name>Zn(2+)</name>
        <dbReference type="ChEBI" id="CHEBI:29105"/>
    </cofactor>
</comment>
<dbReference type="EC" id="3.5.4.6" evidence="4"/>
<dbReference type="VEuPathDB" id="CryptoDB:Cvel_1035"/>
<keyword evidence="5" id="KW-0479">Metal-binding</keyword>
<feature type="region of interest" description="Disordered" evidence="8">
    <location>
        <begin position="34"/>
        <end position="68"/>
    </location>
</feature>
<feature type="compositionally biased region" description="Basic and acidic residues" evidence="8">
    <location>
        <begin position="849"/>
        <end position="858"/>
    </location>
</feature>
<dbReference type="InterPro" id="IPR006329">
    <property type="entry name" value="AMPD"/>
</dbReference>
<feature type="region of interest" description="Disordered" evidence="8">
    <location>
        <begin position="962"/>
        <end position="1004"/>
    </location>
</feature>
<evidence type="ECO:0000256" key="5">
    <source>
        <dbReference type="ARBA" id="ARBA00022723"/>
    </source>
</evidence>
<evidence type="ECO:0000313" key="9">
    <source>
        <dbReference type="EMBL" id="CEM43212.1"/>
    </source>
</evidence>
<dbReference type="UniPathway" id="UPA00591">
    <property type="reaction ID" value="UER00663"/>
</dbReference>
<keyword evidence="7" id="KW-0862">Zinc</keyword>
<evidence type="ECO:0000256" key="8">
    <source>
        <dbReference type="SAM" id="MobiDB-lite"/>
    </source>
</evidence>
<reference evidence="9" key="1">
    <citation type="submission" date="2014-11" db="EMBL/GenBank/DDBJ databases">
        <authorList>
            <person name="Otto D Thomas"/>
            <person name="Naeem Raeece"/>
        </authorList>
    </citation>
    <scope>NUCLEOTIDE SEQUENCE</scope>
</reference>
<feature type="region of interest" description="Disordered" evidence="8">
    <location>
        <begin position="819"/>
        <end position="946"/>
    </location>
</feature>
<proteinExistence type="inferred from homology"/>
<evidence type="ECO:0000256" key="1">
    <source>
        <dbReference type="ARBA" id="ARBA00001947"/>
    </source>
</evidence>
<feature type="region of interest" description="Disordered" evidence="8">
    <location>
        <begin position="165"/>
        <end position="190"/>
    </location>
</feature>
<keyword evidence="6" id="KW-0378">Hydrolase</keyword>
<accession>A0A0G4HGK4</accession>
<dbReference type="PANTHER" id="PTHR11359:SF0">
    <property type="entry name" value="AMP DEAMINASE"/>
    <property type="match status" value="1"/>
</dbReference>
<sequence length="1101" mass="123715">MTSLPIQQEDPPIVHTETVSPPHHVVSWNELHKAMVNPESEANEIAPPLPKGPSRNQSAASEERPQQRYTKIRVGAQFAVQESSYSENSQAAKAILKLCELRNQWIIQWPDFDAPTVKPPPRLVKPGQGSNEPLYEPFCAPLPPACDAEILYEHGQFHVYWQPPVPAGHANGPRGPDSPKTPETAGTGTPLGAEFPGLELPAAAASASAGDYSRVSYRGKPLLYARRPVPTVMQFLHDLKVIMEAVQNPVLRTFAYKRVRYLESKFEMHMMFNMAQEMEEAKATHHRDFYNVRKVDTHIHHSACMHQKHLLRFIRKKYKTEAETIVAEKDGKSLKLSDIFAEDLGFNAYEASTDHLNVHALGSCFQRFDLFNNKYNPFGQRFLRDVFLKTDNHINGRFLAEITKEVLDDLEDQKYQFSEMRVSIYGRKKDEWAKLGGWFHEHKVARKQVRWLIQVPRLYHVYKKMGIVENFGDLLRNIFEPLFETVRDPASNKDIFLLLQQLVGFDSVDDESIPSKYTSEGGELPEPDKWTSPHNPPYSYWAYYMYCNIRALNEFLVARGMRALAFRPHCGEAGSVSHLATAYLVADGINHGIVLKKAPVLFYLYYLRQIGLAMSPLSNNALFVEIAKNPFHMYFKIGLNVSLSTDDPLMFHFTDEPLLEEYSIAAHTWKLNPVDLCEIARNSVLQSGFEPQLKRHWLGPNYKCPGRSGNSIHHSNVPNTRLQYRWDTLQEEVRHLLTIFLVSSEGQAERPIDIPTYFSNMHSPQPVNPAAGNKLIRYHENGNAHAGEDGNGPVCWVSTPSHGYGKYAPAFHGLIDGMRSSLTGGGGDDSGDRRTERETSGQGMRQGGHHGESLRERGISSGAVSSAEDRRPNGRLDVQIPKGHHTPSMLSSKPPSLKGEDGGGGILSPPQSVHSVQAGPLGVPPVPFLQAGSLPPSREEQEGVGAEPLTAVPTGIFQQIDREREWTTPEREKEKDMVSRNNSQSESSRLEATGHPRVFTATLPDGRRVPVVQLGDPEDLDGLSMEIEEQLAEGQSGETEDQRLLREEAVTNALLQRAGVEVDMDSMPIFMEQRMDREQRETTAQEPPKRERVEISSWGTS</sequence>
<evidence type="ECO:0000256" key="2">
    <source>
        <dbReference type="ARBA" id="ARBA00004955"/>
    </source>
</evidence>
<dbReference type="PANTHER" id="PTHR11359">
    <property type="entry name" value="AMP DEAMINASE"/>
    <property type="match status" value="1"/>
</dbReference>
<dbReference type="GO" id="GO:0032264">
    <property type="term" value="P:IMP salvage"/>
    <property type="evidence" value="ECO:0007669"/>
    <property type="project" value="UniProtKB-UniPathway"/>
</dbReference>